<dbReference type="Gene3D" id="3.30.2310.20">
    <property type="entry name" value="RelE-like"/>
    <property type="match status" value="1"/>
</dbReference>
<gene>
    <name evidence="1" type="ORF">C5471_08555</name>
</gene>
<proteinExistence type="predicted"/>
<dbReference type="PANTHER" id="PTHR40266">
    <property type="entry name" value="TOXIN HIGB-1"/>
    <property type="match status" value="1"/>
</dbReference>
<dbReference type="Proteomes" id="UP000697802">
    <property type="component" value="Unassembled WGS sequence"/>
</dbReference>
<protein>
    <submittedName>
        <fullName evidence="1">Killer protein</fullName>
    </submittedName>
</protein>
<keyword evidence="2" id="KW-1185">Reference proteome</keyword>
<name>A0ABX0GH36_9GAMM</name>
<organism evidence="1 2">
    <name type="scientific">Photorhabdus tasmaniensis</name>
    <dbReference type="NCBI Taxonomy" id="1004159"/>
    <lineage>
        <taxon>Bacteria</taxon>
        <taxon>Pseudomonadati</taxon>
        <taxon>Pseudomonadota</taxon>
        <taxon>Gammaproteobacteria</taxon>
        <taxon>Enterobacterales</taxon>
        <taxon>Morganellaceae</taxon>
        <taxon>Photorhabdus</taxon>
    </lineage>
</organism>
<dbReference type="SUPFAM" id="SSF143011">
    <property type="entry name" value="RelE-like"/>
    <property type="match status" value="1"/>
</dbReference>
<evidence type="ECO:0000313" key="1">
    <source>
        <dbReference type="EMBL" id="NHB87750.1"/>
    </source>
</evidence>
<comment type="caution">
    <text evidence="1">The sequence shown here is derived from an EMBL/GenBank/DDBJ whole genome shotgun (WGS) entry which is preliminary data.</text>
</comment>
<dbReference type="PANTHER" id="PTHR40266:SF2">
    <property type="entry name" value="TOXIN HIGB-1"/>
    <property type="match status" value="1"/>
</dbReference>
<dbReference type="Pfam" id="PF05015">
    <property type="entry name" value="HigB-like_toxin"/>
    <property type="match status" value="1"/>
</dbReference>
<dbReference type="EMBL" id="PUJU01000014">
    <property type="protein sequence ID" value="NHB87750.1"/>
    <property type="molecule type" value="Genomic_DNA"/>
</dbReference>
<evidence type="ECO:0000313" key="2">
    <source>
        <dbReference type="Proteomes" id="UP000697802"/>
    </source>
</evidence>
<accession>A0ABX0GH36</accession>
<dbReference type="InterPro" id="IPR007711">
    <property type="entry name" value="HigB-1"/>
</dbReference>
<dbReference type="InterPro" id="IPR035093">
    <property type="entry name" value="RelE/ParE_toxin_dom_sf"/>
</dbReference>
<reference evidence="1 2" key="1">
    <citation type="submission" date="2018-02" db="EMBL/GenBank/DDBJ databases">
        <authorList>
            <person name="Machado R.A."/>
        </authorList>
    </citation>
    <scope>NUCLEOTIDE SEQUENCE [LARGE SCALE GENOMIC DNA]</scope>
    <source>
        <strain evidence="1 2">T327</strain>
    </source>
</reference>
<sequence length="38" mass="4648">MNGYLRGWCSIRVNRQYRLIFQWIDGIAVDTYLDPHNY</sequence>